<name>A0ABR3IWN4_9AGAR</name>
<dbReference type="PANTHER" id="PTHR22893:SF91">
    <property type="entry name" value="NADPH DEHYDROGENASE 2-RELATED"/>
    <property type="match status" value="1"/>
</dbReference>
<gene>
    <name evidence="2" type="ORF">HGRIS_013792</name>
</gene>
<dbReference type="Proteomes" id="UP001556367">
    <property type="component" value="Unassembled WGS sequence"/>
</dbReference>
<dbReference type="SUPFAM" id="SSF51395">
    <property type="entry name" value="FMN-linked oxidoreductases"/>
    <property type="match status" value="1"/>
</dbReference>
<evidence type="ECO:0000313" key="3">
    <source>
        <dbReference type="Proteomes" id="UP001556367"/>
    </source>
</evidence>
<dbReference type="Pfam" id="PF00724">
    <property type="entry name" value="Oxidored_FMN"/>
    <property type="match status" value="1"/>
</dbReference>
<comment type="caution">
    <text evidence="2">The sequence shown here is derived from an EMBL/GenBank/DDBJ whole genome shotgun (WGS) entry which is preliminary data.</text>
</comment>
<keyword evidence="3" id="KW-1185">Reference proteome</keyword>
<reference evidence="3" key="1">
    <citation type="submission" date="2024-06" db="EMBL/GenBank/DDBJ databases">
        <title>Multi-omics analyses provide insights into the biosynthesis of the anticancer antibiotic pleurotin in Hohenbuehelia grisea.</title>
        <authorList>
            <person name="Weaver J.A."/>
            <person name="Alberti F."/>
        </authorList>
    </citation>
    <scope>NUCLEOTIDE SEQUENCE [LARGE SCALE GENOMIC DNA]</scope>
    <source>
        <strain evidence="3">T-177</strain>
    </source>
</reference>
<accession>A0ABR3IWN4</accession>
<dbReference type="CDD" id="cd02933">
    <property type="entry name" value="OYE_like_FMN"/>
    <property type="match status" value="1"/>
</dbReference>
<evidence type="ECO:0000259" key="1">
    <source>
        <dbReference type="Pfam" id="PF00724"/>
    </source>
</evidence>
<evidence type="ECO:0000313" key="2">
    <source>
        <dbReference type="EMBL" id="KAL0947706.1"/>
    </source>
</evidence>
<dbReference type="PANTHER" id="PTHR22893">
    <property type="entry name" value="NADH OXIDOREDUCTASE-RELATED"/>
    <property type="match status" value="1"/>
</dbReference>
<dbReference type="EMBL" id="JASNQZ010000015">
    <property type="protein sequence ID" value="KAL0947706.1"/>
    <property type="molecule type" value="Genomic_DNA"/>
</dbReference>
<sequence>MGEQTKPIDQINGSGPHTLFQEAHLGARLALGHRVVLAPLTRFRTEAGYLPLPTVKEYYTQRASVPGTLLISEGIIVGPGAGSINPDAFPALHTEEQAKKWREITDAVHAKGSYMIARLFAAGRVADPSILAAHNPPHPFLGPSALAVPPTEQDAVPPSAPRAMTHEEIKQHVQLFVESARLAVGVAGFDGVELHCANGYLVDQFLQELSNVRDDEYGGSPEGRSRFPLEITEALVKAVGEERVGVRLSPWSKFQGMGMQDPIPTFSYFASELRTRFPSLAYLHAVEPRISGASTRDADTVGVHESIEFLRRIWAGPGRVFISAGGYTREAALVRAESSPRDYDGLVDLVAFGRWFISNPDLPTRLKDDLPIAPYNRATFYLVGDASGKGYTDYPAYTEADRTAGGLTSTTGTMSPQAIACEA</sequence>
<dbReference type="InterPro" id="IPR013785">
    <property type="entry name" value="Aldolase_TIM"/>
</dbReference>
<dbReference type="Gene3D" id="3.20.20.70">
    <property type="entry name" value="Aldolase class I"/>
    <property type="match status" value="1"/>
</dbReference>
<proteinExistence type="predicted"/>
<dbReference type="InterPro" id="IPR001155">
    <property type="entry name" value="OxRdtase_FMN_N"/>
</dbReference>
<protein>
    <recommendedName>
        <fullName evidence="1">NADH:flavin oxidoreductase/NADH oxidase N-terminal domain-containing protein</fullName>
    </recommendedName>
</protein>
<feature type="domain" description="NADH:flavin oxidoreductase/NADH oxidase N-terminal" evidence="1">
    <location>
        <begin position="19"/>
        <end position="371"/>
    </location>
</feature>
<dbReference type="InterPro" id="IPR045247">
    <property type="entry name" value="Oye-like"/>
</dbReference>
<organism evidence="2 3">
    <name type="scientific">Hohenbuehelia grisea</name>
    <dbReference type="NCBI Taxonomy" id="104357"/>
    <lineage>
        <taxon>Eukaryota</taxon>
        <taxon>Fungi</taxon>
        <taxon>Dikarya</taxon>
        <taxon>Basidiomycota</taxon>
        <taxon>Agaricomycotina</taxon>
        <taxon>Agaricomycetes</taxon>
        <taxon>Agaricomycetidae</taxon>
        <taxon>Agaricales</taxon>
        <taxon>Pleurotineae</taxon>
        <taxon>Pleurotaceae</taxon>
        <taxon>Hohenbuehelia</taxon>
    </lineage>
</organism>